<evidence type="ECO:0000313" key="2">
    <source>
        <dbReference type="Proteomes" id="UP000315901"/>
    </source>
</evidence>
<dbReference type="OrthoDB" id="6104063at2"/>
<dbReference type="EMBL" id="VFRR01000053">
    <property type="protein sequence ID" value="TPE46670.1"/>
    <property type="molecule type" value="Genomic_DNA"/>
</dbReference>
<dbReference type="Gene3D" id="3.30.70.2540">
    <property type="entry name" value="CRISPR-associated endoribonuclease Cas6/Csy4"/>
    <property type="match status" value="1"/>
</dbReference>
<protein>
    <submittedName>
        <fullName evidence="1">Type I-F CRISPR-associated endoribonuclease Cas6/Csy4</fullName>
    </submittedName>
</protein>
<name>A0A501WE37_9GAMM</name>
<dbReference type="NCBIfam" id="TIGR02563">
    <property type="entry name" value="cas_Csy4"/>
    <property type="match status" value="1"/>
</dbReference>
<accession>A0A501WE37</accession>
<dbReference type="AlphaFoldDB" id="A0A501WE37"/>
<gene>
    <name evidence="1" type="primary">cas6f</name>
    <name evidence="1" type="ORF">FJM67_15690</name>
</gene>
<dbReference type="GO" id="GO:0043571">
    <property type="term" value="P:maintenance of CRISPR repeat elements"/>
    <property type="evidence" value="ECO:0007669"/>
    <property type="project" value="InterPro"/>
</dbReference>
<dbReference type="Proteomes" id="UP000315901">
    <property type="component" value="Unassembled WGS sequence"/>
</dbReference>
<reference evidence="1 2" key="1">
    <citation type="submission" date="2019-06" db="EMBL/GenBank/DDBJ databases">
        <title>A novel bacterium of genus Marinomonas, isolated from coastal sand.</title>
        <authorList>
            <person name="Huang H."/>
            <person name="Mo K."/>
            <person name="Hu Y."/>
        </authorList>
    </citation>
    <scope>NUCLEOTIDE SEQUENCE [LARGE SCALE GENOMIC DNA]</scope>
    <source>
        <strain evidence="1 2">HB171799</strain>
    </source>
</reference>
<dbReference type="Pfam" id="PF09618">
    <property type="entry name" value="Cas_Csy4"/>
    <property type="match status" value="1"/>
</dbReference>
<organism evidence="1 2">
    <name type="scientific">Maribrevibacterium harenarium</name>
    <dbReference type="NCBI Taxonomy" id="2589817"/>
    <lineage>
        <taxon>Bacteria</taxon>
        <taxon>Pseudomonadati</taxon>
        <taxon>Pseudomonadota</taxon>
        <taxon>Gammaproteobacteria</taxon>
        <taxon>Oceanospirillales</taxon>
        <taxon>Oceanospirillaceae</taxon>
        <taxon>Maribrevibacterium</taxon>
    </lineage>
</organism>
<comment type="caution">
    <text evidence="1">The sequence shown here is derived from an EMBL/GenBank/DDBJ whole genome shotgun (WGS) entry which is preliminary data.</text>
</comment>
<proteinExistence type="predicted"/>
<dbReference type="InterPro" id="IPR042564">
    <property type="entry name" value="CRISPR-Cas6/Csy4_sf"/>
</dbReference>
<sequence length="200" mass="22828">MKLFSVKITYLPEKCDHALLAGRCIKVLHAFMSRNGQFNIAVAFPRWSENTIGNQLVFVSPDYKFLEMLLEQPYFRMMIENGLFETGTVVDLPVSDSYVKFVRNQSIDKMTPAAKARRLRRAKKRALARGEVFDPIAPRSKDVDFFHSIPMESSESEMSYLLRVQRYEVQQANTVASFEVCSYGLSTNESHQALIPSSVT</sequence>
<dbReference type="GO" id="GO:0004519">
    <property type="term" value="F:endonuclease activity"/>
    <property type="evidence" value="ECO:0007669"/>
    <property type="project" value="InterPro"/>
</dbReference>
<dbReference type="InterPro" id="IPR013396">
    <property type="entry name" value="CRISPR-assoc_prot_Csy4"/>
</dbReference>
<dbReference type="RefSeq" id="WP_140591291.1">
    <property type="nucleotide sequence ID" value="NZ_VFRR01000053.1"/>
</dbReference>
<evidence type="ECO:0000313" key="1">
    <source>
        <dbReference type="EMBL" id="TPE46670.1"/>
    </source>
</evidence>
<keyword evidence="2" id="KW-1185">Reference proteome</keyword>